<keyword evidence="2" id="KW-0238">DNA-binding</keyword>
<dbReference type="EMBL" id="WSFT01000013">
    <property type="protein sequence ID" value="MBS4537215.1"/>
    <property type="molecule type" value="Genomic_DNA"/>
</dbReference>
<keyword evidence="3" id="KW-0804">Transcription</keyword>
<dbReference type="Pfam" id="PF01047">
    <property type="entry name" value="MarR"/>
    <property type="match status" value="1"/>
</dbReference>
<keyword evidence="6" id="KW-1185">Reference proteome</keyword>
<comment type="caution">
    <text evidence="5">The sequence shown here is derived from an EMBL/GenBank/DDBJ whole genome shotgun (WGS) entry which is preliminary data.</text>
</comment>
<keyword evidence="1" id="KW-0805">Transcription regulation</keyword>
<dbReference type="PROSITE" id="PS50995">
    <property type="entry name" value="HTH_MARR_2"/>
    <property type="match status" value="1"/>
</dbReference>
<evidence type="ECO:0000256" key="3">
    <source>
        <dbReference type="ARBA" id="ARBA00023163"/>
    </source>
</evidence>
<dbReference type="InterPro" id="IPR036390">
    <property type="entry name" value="WH_DNA-bd_sf"/>
</dbReference>
<evidence type="ECO:0000256" key="2">
    <source>
        <dbReference type="ARBA" id="ARBA00023125"/>
    </source>
</evidence>
<dbReference type="InterPro" id="IPR000835">
    <property type="entry name" value="HTH_MarR-typ"/>
</dbReference>
<gene>
    <name evidence="5" type="ORF">GOQ27_02010</name>
</gene>
<reference evidence="5" key="1">
    <citation type="submission" date="2019-12" db="EMBL/GenBank/DDBJ databases">
        <title>Clostridiaceae gen. nov. sp. nov., isolated from sediment in Xinjiang, China.</title>
        <authorList>
            <person name="Zhang R."/>
        </authorList>
    </citation>
    <scope>NUCLEOTIDE SEQUENCE</scope>
    <source>
        <strain evidence="5">D2Q-11</strain>
    </source>
</reference>
<evidence type="ECO:0000313" key="5">
    <source>
        <dbReference type="EMBL" id="MBS4537215.1"/>
    </source>
</evidence>
<dbReference type="SMART" id="SM00347">
    <property type="entry name" value="HTH_MARR"/>
    <property type="match status" value="1"/>
</dbReference>
<feature type="domain" description="HTH marR-type" evidence="4">
    <location>
        <begin position="10"/>
        <end position="142"/>
    </location>
</feature>
<dbReference type="GO" id="GO:0003700">
    <property type="term" value="F:DNA-binding transcription factor activity"/>
    <property type="evidence" value="ECO:0007669"/>
    <property type="project" value="InterPro"/>
</dbReference>
<dbReference type="PANTHER" id="PTHR42756">
    <property type="entry name" value="TRANSCRIPTIONAL REGULATOR, MARR"/>
    <property type="match status" value="1"/>
</dbReference>
<evidence type="ECO:0000259" key="4">
    <source>
        <dbReference type="PROSITE" id="PS50995"/>
    </source>
</evidence>
<protein>
    <submittedName>
        <fullName evidence="5">MarR family transcriptional regulator</fullName>
    </submittedName>
</protein>
<accession>A0A942Z7R1</accession>
<dbReference type="PANTHER" id="PTHR42756:SF1">
    <property type="entry name" value="TRANSCRIPTIONAL REPRESSOR OF EMRAB OPERON"/>
    <property type="match status" value="1"/>
</dbReference>
<organism evidence="5 6">
    <name type="scientific">Anaeromonas frigoriresistens</name>
    <dbReference type="NCBI Taxonomy" id="2683708"/>
    <lineage>
        <taxon>Bacteria</taxon>
        <taxon>Bacillati</taxon>
        <taxon>Bacillota</taxon>
        <taxon>Tissierellia</taxon>
        <taxon>Tissierellales</taxon>
        <taxon>Thermohalobacteraceae</taxon>
        <taxon>Anaeromonas</taxon>
    </lineage>
</organism>
<evidence type="ECO:0000256" key="1">
    <source>
        <dbReference type="ARBA" id="ARBA00023015"/>
    </source>
</evidence>
<dbReference type="SUPFAM" id="SSF46785">
    <property type="entry name" value="Winged helix' DNA-binding domain"/>
    <property type="match status" value="1"/>
</dbReference>
<name>A0A942Z7R1_9FIRM</name>
<sequence>MIWRFIMDEVVSIEKSLRKIDNIIRKKGREILKDFSITPPQFIALQWLISEGELTIGELSNKMSLACSTITDLIDRMEKNNLVSRFKDEKDRRIVRVKVEEKGHKLVKDVLYRRQAYLGEKLRNFSDDEKKILSKNLIRLYEVMEE</sequence>
<dbReference type="PRINTS" id="PR00598">
    <property type="entry name" value="HTHMARR"/>
</dbReference>
<proteinExistence type="predicted"/>
<dbReference type="Gene3D" id="1.10.10.10">
    <property type="entry name" value="Winged helix-like DNA-binding domain superfamily/Winged helix DNA-binding domain"/>
    <property type="match status" value="1"/>
</dbReference>
<evidence type="ECO:0000313" key="6">
    <source>
        <dbReference type="Proteomes" id="UP000724672"/>
    </source>
</evidence>
<dbReference type="AlphaFoldDB" id="A0A942Z7R1"/>
<dbReference type="Proteomes" id="UP000724672">
    <property type="component" value="Unassembled WGS sequence"/>
</dbReference>
<dbReference type="InterPro" id="IPR036388">
    <property type="entry name" value="WH-like_DNA-bd_sf"/>
</dbReference>
<dbReference type="GO" id="GO:0003677">
    <property type="term" value="F:DNA binding"/>
    <property type="evidence" value="ECO:0007669"/>
    <property type="project" value="UniProtKB-KW"/>
</dbReference>